<dbReference type="EMBL" id="JBHSZI010000001">
    <property type="protein sequence ID" value="MFC7058795.1"/>
    <property type="molecule type" value="Genomic_DNA"/>
</dbReference>
<dbReference type="GeneID" id="76630836"/>
<accession>A0ABD5W0H6</accession>
<comment type="caution">
    <text evidence="2">The sequence shown here is derived from an EMBL/GenBank/DDBJ whole genome shotgun (WGS) entry which is preliminary data.</text>
</comment>
<feature type="transmembrane region" description="Helical" evidence="1">
    <location>
        <begin position="156"/>
        <end position="172"/>
    </location>
</feature>
<evidence type="ECO:0000256" key="1">
    <source>
        <dbReference type="SAM" id="Phobius"/>
    </source>
</evidence>
<feature type="transmembrane region" description="Helical" evidence="1">
    <location>
        <begin position="206"/>
        <end position="223"/>
    </location>
</feature>
<gene>
    <name evidence="2" type="ORF">ACFQQG_12165</name>
</gene>
<dbReference type="RefSeq" id="WP_267161523.1">
    <property type="nucleotide sequence ID" value="NZ_CP112972.1"/>
</dbReference>
<keyword evidence="3" id="KW-1185">Reference proteome</keyword>
<feature type="transmembrane region" description="Helical" evidence="1">
    <location>
        <begin position="77"/>
        <end position="98"/>
    </location>
</feature>
<feature type="transmembrane region" description="Helical" evidence="1">
    <location>
        <begin position="267"/>
        <end position="288"/>
    </location>
</feature>
<sequence length="511" mass="57512">MSVGMLLGGAVIFTVALLPVIRGYYYFGAGDSLTYLGQGIELLENNMNLSDIIYPGLHSISIVLSIITGMRIEWGFMLTPAVFSIVFIVFSYMVICSIISDSKIVPIGFFTTLLLLPINQVSQAGVFFLPYPSLLALLFTPVIFYILFLYGENNNFKYSLLLIISTVSILMFHPQQAANVLSMLLMISFFQLLASQSGLTKLPVNTSLYSQTIIFGSLFWLWTSTQPAFEKSISGLVISLLFDTGTTGDVGSVGLSLEKIGASLVELFFKLFFVSLVYCILTGSLMMFYAIKFLNSRNKKPFWRENKILLYLTIGFGPVFVLFLSYIAFSTQYFRHLGFIMTIAGILGSVALYDLVNPFYFNKISQFLLTILFIFFLLLSVMTMHMSPFIYQASPHVSEGHVEGFESTFELTESADLLVTVRSSPSRYGDALLGRSYRVNETNSPDHFADQNLTAHYSQDFYVTVTKIDRMRDPILYNGFRFSEEDFNYLDSDPKVDHAYTNGQFDLYAHG</sequence>
<keyword evidence="1" id="KW-0472">Membrane</keyword>
<feature type="transmembrane region" description="Helical" evidence="1">
    <location>
        <begin position="333"/>
        <end position="355"/>
    </location>
</feature>
<feature type="transmembrane region" description="Helical" evidence="1">
    <location>
        <begin position="367"/>
        <end position="391"/>
    </location>
</feature>
<feature type="transmembrane region" description="Helical" evidence="1">
    <location>
        <begin position="177"/>
        <end position="194"/>
    </location>
</feature>
<evidence type="ECO:0008006" key="4">
    <source>
        <dbReference type="Google" id="ProtNLM"/>
    </source>
</evidence>
<keyword evidence="1" id="KW-1133">Transmembrane helix</keyword>
<name>A0ABD5W0H6_9EURY</name>
<evidence type="ECO:0000313" key="2">
    <source>
        <dbReference type="EMBL" id="MFC7058795.1"/>
    </source>
</evidence>
<proteinExistence type="predicted"/>
<feature type="transmembrane region" description="Helical" evidence="1">
    <location>
        <begin position="104"/>
        <end position="121"/>
    </location>
</feature>
<feature type="transmembrane region" description="Helical" evidence="1">
    <location>
        <begin position="308"/>
        <end position="327"/>
    </location>
</feature>
<dbReference type="AlphaFoldDB" id="A0ABD5W0H6"/>
<evidence type="ECO:0000313" key="3">
    <source>
        <dbReference type="Proteomes" id="UP001596445"/>
    </source>
</evidence>
<keyword evidence="1" id="KW-0812">Transmembrane</keyword>
<organism evidence="2 3">
    <name type="scientific">Halovenus salina</name>
    <dbReference type="NCBI Taxonomy" id="1510225"/>
    <lineage>
        <taxon>Archaea</taxon>
        <taxon>Methanobacteriati</taxon>
        <taxon>Methanobacteriota</taxon>
        <taxon>Stenosarchaea group</taxon>
        <taxon>Halobacteria</taxon>
        <taxon>Halobacteriales</taxon>
        <taxon>Haloarculaceae</taxon>
        <taxon>Halovenus</taxon>
    </lineage>
</organism>
<protein>
    <recommendedName>
        <fullName evidence="4">Glucosyl transferase GtrII</fullName>
    </recommendedName>
</protein>
<dbReference type="Proteomes" id="UP001596445">
    <property type="component" value="Unassembled WGS sequence"/>
</dbReference>
<feature type="transmembrane region" description="Helical" evidence="1">
    <location>
        <begin position="128"/>
        <end position="150"/>
    </location>
</feature>
<reference evidence="2 3" key="1">
    <citation type="journal article" date="2019" name="Int. J. Syst. Evol. Microbiol.">
        <title>The Global Catalogue of Microorganisms (GCM) 10K type strain sequencing project: providing services to taxonomists for standard genome sequencing and annotation.</title>
        <authorList>
            <consortium name="The Broad Institute Genomics Platform"/>
            <consortium name="The Broad Institute Genome Sequencing Center for Infectious Disease"/>
            <person name="Wu L."/>
            <person name="Ma J."/>
        </authorList>
    </citation>
    <scope>NUCLEOTIDE SEQUENCE [LARGE SCALE GENOMIC DNA]</scope>
    <source>
        <strain evidence="2 3">JCM 30072</strain>
    </source>
</reference>